<evidence type="ECO:0000313" key="2">
    <source>
        <dbReference type="EMBL" id="KAI1696888.1"/>
    </source>
</evidence>
<name>A0AAD4MK07_9BILA</name>
<comment type="caution">
    <text evidence="2">The sequence shown here is derived from an EMBL/GenBank/DDBJ whole genome shotgun (WGS) entry which is preliminary data.</text>
</comment>
<protein>
    <recommendedName>
        <fullName evidence="1">DUF7515 domain-containing protein</fullName>
    </recommendedName>
</protein>
<dbReference type="InterPro" id="IPR055937">
    <property type="entry name" value="DUF7515"/>
</dbReference>
<dbReference type="Proteomes" id="UP001201812">
    <property type="component" value="Unassembled WGS sequence"/>
</dbReference>
<dbReference type="Pfam" id="PF24359">
    <property type="entry name" value="DUF7515"/>
    <property type="match status" value="1"/>
</dbReference>
<feature type="domain" description="DUF7515" evidence="1">
    <location>
        <begin position="11"/>
        <end position="64"/>
    </location>
</feature>
<dbReference type="EMBL" id="JAKKPZ010000300">
    <property type="protein sequence ID" value="KAI1696888.1"/>
    <property type="molecule type" value="Genomic_DNA"/>
</dbReference>
<sequence>MYYNRPMQDIFMDFKKKLVATVGSDGIGISLMELEEKFKINWRETIGNYVTYFNYSNLVDLLREFPDKVKVDVDCGEYRVKSVTQKSSPLPNYFFEDLLKFFSRYELFRLSFMCRRFCCLIEYEFPNTPYFFIHSLLINLAYTDGKWLLHCKNEDSHLNPLQNIKVRKFDQFCELKFMRCFKCRILIDDHYTQDEVFPIIRPIAHLWLDRELTICSHACRMSGGIVCHITKASRLTVTCRFDLNINLLQCLVKGNSDELVVIQSGNTPSLSVELPTEDVITFLLQPTSTAKLGVIKKTLHIFSHEWNSLPQNLDDFSNTIQKVGKRFFIPVLC</sequence>
<keyword evidence="3" id="KW-1185">Reference proteome</keyword>
<accession>A0AAD4MK07</accession>
<reference evidence="2" key="1">
    <citation type="submission" date="2022-01" db="EMBL/GenBank/DDBJ databases">
        <title>Genome Sequence Resource for Two Populations of Ditylenchus destructor, the Migratory Endoparasitic Phytonematode.</title>
        <authorList>
            <person name="Zhang H."/>
            <person name="Lin R."/>
            <person name="Xie B."/>
        </authorList>
    </citation>
    <scope>NUCLEOTIDE SEQUENCE</scope>
    <source>
        <strain evidence="2">BazhouSP</strain>
    </source>
</reference>
<proteinExistence type="predicted"/>
<evidence type="ECO:0000259" key="1">
    <source>
        <dbReference type="Pfam" id="PF24359"/>
    </source>
</evidence>
<dbReference type="AlphaFoldDB" id="A0AAD4MK07"/>
<organism evidence="2 3">
    <name type="scientific">Ditylenchus destructor</name>
    <dbReference type="NCBI Taxonomy" id="166010"/>
    <lineage>
        <taxon>Eukaryota</taxon>
        <taxon>Metazoa</taxon>
        <taxon>Ecdysozoa</taxon>
        <taxon>Nematoda</taxon>
        <taxon>Chromadorea</taxon>
        <taxon>Rhabditida</taxon>
        <taxon>Tylenchina</taxon>
        <taxon>Tylenchomorpha</taxon>
        <taxon>Sphaerularioidea</taxon>
        <taxon>Anguinidae</taxon>
        <taxon>Anguininae</taxon>
        <taxon>Ditylenchus</taxon>
    </lineage>
</organism>
<gene>
    <name evidence="2" type="ORF">DdX_18815</name>
</gene>
<evidence type="ECO:0000313" key="3">
    <source>
        <dbReference type="Proteomes" id="UP001201812"/>
    </source>
</evidence>